<evidence type="ECO:0000259" key="7">
    <source>
        <dbReference type="PROSITE" id="PS50076"/>
    </source>
</evidence>
<feature type="region of interest" description="Disordered" evidence="6">
    <location>
        <begin position="407"/>
        <end position="437"/>
    </location>
</feature>
<evidence type="ECO:0000256" key="1">
    <source>
        <dbReference type="ARBA" id="ARBA00022723"/>
    </source>
</evidence>
<dbReference type="FunFam" id="2.10.230.10:FF:000001">
    <property type="entry name" value="DnaJ subfamily A member 2"/>
    <property type="match status" value="1"/>
</dbReference>
<dbReference type="Gene3D" id="2.10.230.10">
    <property type="entry name" value="Heat shock protein DnaJ, cysteine-rich domain"/>
    <property type="match status" value="1"/>
</dbReference>
<dbReference type="PROSITE" id="PS00636">
    <property type="entry name" value="DNAJ_1"/>
    <property type="match status" value="1"/>
</dbReference>
<sequence length="437" mass="47847">MFGGGGGFFGGGGMGGMPFGGMPEMRPRKQDSRYYDLLGINRSASDNEIKKAFRKMATKMHPDKGGDPEKFKEVAEAYECLKDPEKRKTYDEYGEEAVKEGMGGGGGGGGMADIFDLFGGGGGGRRQTRERRGDNVTHRLKTSLEEMYTGALRKLSLTRSIKCESCDGTGTKSRRKYQCEVCHGSGVHVIMRPLGPGMMQQIQQACSACGQTGYSVPAGDACNGCHGKKLVPEKKVFEVHIEQGHRNNSKVVLRGEAGCSDPDMQPGDVVFILEARPHKTFRRIANDLVFEKEISLAEALTGTKFHITHLDGRVLEVSSPAGHVIKPDSWKCIEDEGMPVHTQSFYKGNLYIHFSVQFPSMLDEAQVKGLSQIFQVDPAANGRMDTGDVEQCQMRSVDDMEEELKARKNFGARHQGADASSDDEDEPRGGRVQCAQQ</sequence>
<dbReference type="SUPFAM" id="SSF49493">
    <property type="entry name" value="HSP40/DnaJ peptide-binding domain"/>
    <property type="match status" value="2"/>
</dbReference>
<accession>A0AAW1TI62</accession>
<dbReference type="InterPro" id="IPR008971">
    <property type="entry name" value="HSP40/DnaJ_pept-bd"/>
</dbReference>
<dbReference type="SUPFAM" id="SSF57938">
    <property type="entry name" value="DnaJ/Hsp40 cysteine-rich domain"/>
    <property type="match status" value="1"/>
</dbReference>
<dbReference type="GO" id="GO:0008270">
    <property type="term" value="F:zinc ion binding"/>
    <property type="evidence" value="ECO:0007669"/>
    <property type="project" value="UniProtKB-KW"/>
</dbReference>
<name>A0AAW1TI62_9CHLO</name>
<comment type="caution">
    <text evidence="9">The sequence shown here is derived from an EMBL/GenBank/DDBJ whole genome shotgun (WGS) entry which is preliminary data.</text>
</comment>
<dbReference type="PANTHER" id="PTHR43888">
    <property type="entry name" value="DNAJ-LIKE-2, ISOFORM A-RELATED"/>
    <property type="match status" value="1"/>
</dbReference>
<dbReference type="GO" id="GO:0051082">
    <property type="term" value="F:unfolded protein binding"/>
    <property type="evidence" value="ECO:0007669"/>
    <property type="project" value="InterPro"/>
</dbReference>
<proteinExistence type="predicted"/>
<keyword evidence="3 5" id="KW-0863">Zinc-finger</keyword>
<dbReference type="FunFam" id="2.60.260.20:FF:000003">
    <property type="entry name" value="DnaJ subfamily A member 2"/>
    <property type="match status" value="1"/>
</dbReference>
<dbReference type="GO" id="GO:0006457">
    <property type="term" value="P:protein folding"/>
    <property type="evidence" value="ECO:0007669"/>
    <property type="project" value="InterPro"/>
</dbReference>
<dbReference type="Pfam" id="PF01556">
    <property type="entry name" value="DnaJ_C"/>
    <property type="match status" value="1"/>
</dbReference>
<dbReference type="AlphaFoldDB" id="A0AAW1TI62"/>
<feature type="zinc finger region" description="CR-type" evidence="5">
    <location>
        <begin position="150"/>
        <end position="234"/>
    </location>
</feature>
<dbReference type="InterPro" id="IPR036410">
    <property type="entry name" value="HSP_DnaJ_Cys-rich_dom_sf"/>
</dbReference>
<dbReference type="Pfam" id="PF00684">
    <property type="entry name" value="DnaJ_CXXCXGXG"/>
    <property type="match status" value="1"/>
</dbReference>
<dbReference type="Gene3D" id="1.10.287.110">
    <property type="entry name" value="DnaJ domain"/>
    <property type="match status" value="1"/>
</dbReference>
<dbReference type="SUPFAM" id="SSF46565">
    <property type="entry name" value="Chaperone J-domain"/>
    <property type="match status" value="1"/>
</dbReference>
<dbReference type="InterPro" id="IPR002939">
    <property type="entry name" value="DnaJ_C"/>
</dbReference>
<dbReference type="InterPro" id="IPR001305">
    <property type="entry name" value="HSP_DnaJ_Cys-rich_dom"/>
</dbReference>
<dbReference type="CDD" id="cd06257">
    <property type="entry name" value="DnaJ"/>
    <property type="match status" value="1"/>
</dbReference>
<gene>
    <name evidence="9" type="ORF">WJX84_003526</name>
</gene>
<dbReference type="CDD" id="cd10747">
    <property type="entry name" value="DnaJ_C"/>
    <property type="match status" value="1"/>
</dbReference>
<dbReference type="InterPro" id="IPR036869">
    <property type="entry name" value="J_dom_sf"/>
</dbReference>
<keyword evidence="4 5" id="KW-0862">Zinc</keyword>
<dbReference type="Gene3D" id="2.60.260.20">
    <property type="entry name" value="Urease metallochaperone UreE, N-terminal domain"/>
    <property type="match status" value="2"/>
</dbReference>
<dbReference type="PROSITE" id="PS51188">
    <property type="entry name" value="ZF_CR"/>
    <property type="match status" value="1"/>
</dbReference>
<dbReference type="CDD" id="cd10719">
    <property type="entry name" value="DnaJ_zf"/>
    <property type="match status" value="1"/>
</dbReference>
<evidence type="ECO:0000313" key="9">
    <source>
        <dbReference type="EMBL" id="KAK9868569.1"/>
    </source>
</evidence>
<organism evidence="9 10">
    <name type="scientific">Apatococcus fuscideae</name>
    <dbReference type="NCBI Taxonomy" id="2026836"/>
    <lineage>
        <taxon>Eukaryota</taxon>
        <taxon>Viridiplantae</taxon>
        <taxon>Chlorophyta</taxon>
        <taxon>core chlorophytes</taxon>
        <taxon>Trebouxiophyceae</taxon>
        <taxon>Chlorellales</taxon>
        <taxon>Chlorellaceae</taxon>
        <taxon>Apatococcus</taxon>
    </lineage>
</organism>
<protein>
    <submittedName>
        <fullName evidence="9">Uncharacterized protein</fullName>
    </submittedName>
</protein>
<reference evidence="9 10" key="1">
    <citation type="journal article" date="2024" name="Nat. Commun.">
        <title>Phylogenomics reveals the evolutionary origins of lichenization in chlorophyte algae.</title>
        <authorList>
            <person name="Puginier C."/>
            <person name="Libourel C."/>
            <person name="Otte J."/>
            <person name="Skaloud P."/>
            <person name="Haon M."/>
            <person name="Grisel S."/>
            <person name="Petersen M."/>
            <person name="Berrin J.G."/>
            <person name="Delaux P.M."/>
            <person name="Dal Grande F."/>
            <person name="Keller J."/>
        </authorList>
    </citation>
    <scope>NUCLEOTIDE SEQUENCE [LARGE SCALE GENOMIC DNA]</scope>
    <source>
        <strain evidence="9 10">SAG 2523</strain>
    </source>
</reference>
<dbReference type="InterPro" id="IPR044713">
    <property type="entry name" value="DNJA1/2-like"/>
</dbReference>
<dbReference type="InterPro" id="IPR001623">
    <property type="entry name" value="DnaJ_domain"/>
</dbReference>
<evidence type="ECO:0000256" key="3">
    <source>
        <dbReference type="ARBA" id="ARBA00022771"/>
    </source>
</evidence>
<dbReference type="Pfam" id="PF00226">
    <property type="entry name" value="DnaJ"/>
    <property type="match status" value="1"/>
</dbReference>
<dbReference type="GO" id="GO:0030544">
    <property type="term" value="F:Hsp70 protein binding"/>
    <property type="evidence" value="ECO:0007669"/>
    <property type="project" value="InterPro"/>
</dbReference>
<dbReference type="PROSITE" id="PS50076">
    <property type="entry name" value="DNAJ_2"/>
    <property type="match status" value="1"/>
</dbReference>
<feature type="domain" description="J" evidence="7">
    <location>
        <begin position="33"/>
        <end position="94"/>
    </location>
</feature>
<dbReference type="InterPro" id="IPR018253">
    <property type="entry name" value="DnaJ_domain_CS"/>
</dbReference>
<dbReference type="EMBL" id="JALJOV010000022">
    <property type="protein sequence ID" value="KAK9868569.1"/>
    <property type="molecule type" value="Genomic_DNA"/>
</dbReference>
<dbReference type="Proteomes" id="UP001485043">
    <property type="component" value="Unassembled WGS sequence"/>
</dbReference>
<evidence type="ECO:0000256" key="5">
    <source>
        <dbReference type="PROSITE-ProRule" id="PRU00546"/>
    </source>
</evidence>
<keyword evidence="10" id="KW-1185">Reference proteome</keyword>
<dbReference type="SMART" id="SM00271">
    <property type="entry name" value="DnaJ"/>
    <property type="match status" value="1"/>
</dbReference>
<evidence type="ECO:0000256" key="6">
    <source>
        <dbReference type="SAM" id="MobiDB-lite"/>
    </source>
</evidence>
<evidence type="ECO:0000313" key="10">
    <source>
        <dbReference type="Proteomes" id="UP001485043"/>
    </source>
</evidence>
<evidence type="ECO:0000256" key="2">
    <source>
        <dbReference type="ARBA" id="ARBA00022737"/>
    </source>
</evidence>
<evidence type="ECO:0000256" key="4">
    <source>
        <dbReference type="ARBA" id="ARBA00022833"/>
    </source>
</evidence>
<feature type="domain" description="CR-type" evidence="8">
    <location>
        <begin position="150"/>
        <end position="234"/>
    </location>
</feature>
<evidence type="ECO:0000259" key="8">
    <source>
        <dbReference type="PROSITE" id="PS51188"/>
    </source>
</evidence>
<keyword evidence="1 5" id="KW-0479">Metal-binding</keyword>
<keyword evidence="2" id="KW-0677">Repeat</keyword>
<dbReference type="PRINTS" id="PR00625">
    <property type="entry name" value="JDOMAIN"/>
</dbReference>